<evidence type="ECO:0000256" key="4">
    <source>
        <dbReference type="ARBA" id="ARBA00005420"/>
    </source>
</evidence>
<proteinExistence type="inferred from homology"/>
<keyword evidence="12" id="KW-0443">Lipid metabolism</keyword>
<evidence type="ECO:0000256" key="2">
    <source>
        <dbReference type="ARBA" id="ARBA00004771"/>
    </source>
</evidence>
<accession>A0A2J6PVM5</accession>
<comment type="pathway">
    <text evidence="2">Glycerolipid metabolism; triacylglycerol biosynthesis.</text>
</comment>
<protein>
    <recommendedName>
        <fullName evidence="5">diacylglycerol O-acyltransferase</fullName>
        <ecNumber evidence="5">2.3.1.20</ecNumber>
    </recommendedName>
</protein>
<evidence type="ECO:0000256" key="6">
    <source>
        <dbReference type="ARBA" id="ARBA00022516"/>
    </source>
</evidence>
<dbReference type="AlphaFoldDB" id="A0A2J6PVM5"/>
<comment type="pathway">
    <text evidence="3">Lipid metabolism.</text>
</comment>
<keyword evidence="8" id="KW-0812">Transmembrane</keyword>
<gene>
    <name evidence="16" type="ORF">NA56DRAFT_577879</name>
</gene>
<organism evidence="16 17">
    <name type="scientific">Hyaloscypha hepaticicola</name>
    <dbReference type="NCBI Taxonomy" id="2082293"/>
    <lineage>
        <taxon>Eukaryota</taxon>
        <taxon>Fungi</taxon>
        <taxon>Dikarya</taxon>
        <taxon>Ascomycota</taxon>
        <taxon>Pezizomycotina</taxon>
        <taxon>Leotiomycetes</taxon>
        <taxon>Helotiales</taxon>
        <taxon>Hyaloscyphaceae</taxon>
        <taxon>Hyaloscypha</taxon>
    </lineage>
</organism>
<keyword evidence="13" id="KW-0472">Membrane</keyword>
<evidence type="ECO:0000313" key="17">
    <source>
        <dbReference type="Proteomes" id="UP000235672"/>
    </source>
</evidence>
<evidence type="ECO:0000256" key="3">
    <source>
        <dbReference type="ARBA" id="ARBA00005189"/>
    </source>
</evidence>
<reference evidence="16 17" key="1">
    <citation type="submission" date="2016-05" db="EMBL/GenBank/DDBJ databases">
        <title>A degradative enzymes factory behind the ericoid mycorrhizal symbiosis.</title>
        <authorList>
            <consortium name="DOE Joint Genome Institute"/>
            <person name="Martino E."/>
            <person name="Morin E."/>
            <person name="Grelet G."/>
            <person name="Kuo A."/>
            <person name="Kohler A."/>
            <person name="Daghino S."/>
            <person name="Barry K."/>
            <person name="Choi C."/>
            <person name="Cichocki N."/>
            <person name="Clum A."/>
            <person name="Copeland A."/>
            <person name="Hainaut M."/>
            <person name="Haridas S."/>
            <person name="Labutti K."/>
            <person name="Lindquist E."/>
            <person name="Lipzen A."/>
            <person name="Khouja H.-R."/>
            <person name="Murat C."/>
            <person name="Ohm R."/>
            <person name="Olson A."/>
            <person name="Spatafora J."/>
            <person name="Veneault-Fourrey C."/>
            <person name="Henrissat B."/>
            <person name="Grigoriev I."/>
            <person name="Martin F."/>
            <person name="Perotto S."/>
        </authorList>
    </citation>
    <scope>NUCLEOTIDE SEQUENCE [LARGE SCALE GENOMIC DNA]</scope>
    <source>
        <strain evidence="16 17">UAMH 7357</strain>
    </source>
</reference>
<evidence type="ECO:0000256" key="11">
    <source>
        <dbReference type="ARBA" id="ARBA00022989"/>
    </source>
</evidence>
<evidence type="ECO:0000256" key="15">
    <source>
        <dbReference type="ARBA" id="ARBA00048109"/>
    </source>
</evidence>
<name>A0A2J6PVM5_9HELO</name>
<dbReference type="GO" id="GO:0006071">
    <property type="term" value="P:glycerol metabolic process"/>
    <property type="evidence" value="ECO:0007669"/>
    <property type="project" value="UniProtKB-KW"/>
</dbReference>
<evidence type="ECO:0000256" key="10">
    <source>
        <dbReference type="ARBA" id="ARBA00022824"/>
    </source>
</evidence>
<evidence type="ECO:0000256" key="13">
    <source>
        <dbReference type="ARBA" id="ARBA00023136"/>
    </source>
</evidence>
<dbReference type="OrthoDB" id="264532at2759"/>
<keyword evidence="9" id="KW-0319">Glycerol metabolism</keyword>
<comment type="subcellular location">
    <subcellularLocation>
        <location evidence="1">Endoplasmic reticulum membrane</location>
        <topology evidence="1">Multi-pass membrane protein</topology>
    </subcellularLocation>
</comment>
<keyword evidence="7 16" id="KW-0808">Transferase</keyword>
<dbReference type="PANTHER" id="PTHR12317">
    <property type="entry name" value="DIACYLGLYCEROL O-ACYLTRANSFERASE"/>
    <property type="match status" value="1"/>
</dbReference>
<keyword evidence="6" id="KW-0444">Lipid biosynthesis</keyword>
<keyword evidence="11" id="KW-1133">Transmembrane helix</keyword>
<keyword evidence="14 16" id="KW-0012">Acyltransferase</keyword>
<evidence type="ECO:0000256" key="7">
    <source>
        <dbReference type="ARBA" id="ARBA00022679"/>
    </source>
</evidence>
<comment type="catalytic activity">
    <reaction evidence="15">
        <text>an acyl-CoA + a 1,2-diacyl-sn-glycerol = a triacyl-sn-glycerol + CoA</text>
        <dbReference type="Rhea" id="RHEA:10868"/>
        <dbReference type="ChEBI" id="CHEBI:17815"/>
        <dbReference type="ChEBI" id="CHEBI:57287"/>
        <dbReference type="ChEBI" id="CHEBI:58342"/>
        <dbReference type="ChEBI" id="CHEBI:64615"/>
        <dbReference type="EC" id="2.3.1.20"/>
    </reaction>
</comment>
<dbReference type="EC" id="2.3.1.20" evidence="5"/>
<dbReference type="STRING" id="1745343.A0A2J6PVM5"/>
<keyword evidence="10" id="KW-0256">Endoplasmic reticulum</keyword>
<feature type="non-terminal residue" evidence="16">
    <location>
        <position position="1"/>
    </location>
</feature>
<dbReference type="GO" id="GO:0005789">
    <property type="term" value="C:endoplasmic reticulum membrane"/>
    <property type="evidence" value="ECO:0007669"/>
    <property type="project" value="UniProtKB-SubCell"/>
</dbReference>
<dbReference type="GO" id="GO:0004144">
    <property type="term" value="F:diacylglycerol O-acyltransferase activity"/>
    <property type="evidence" value="ECO:0007669"/>
    <property type="project" value="UniProtKB-EC"/>
</dbReference>
<dbReference type="Pfam" id="PF03982">
    <property type="entry name" value="DAGAT"/>
    <property type="match status" value="2"/>
</dbReference>
<evidence type="ECO:0000256" key="5">
    <source>
        <dbReference type="ARBA" id="ARBA00013244"/>
    </source>
</evidence>
<evidence type="ECO:0000256" key="8">
    <source>
        <dbReference type="ARBA" id="ARBA00022692"/>
    </source>
</evidence>
<dbReference type="Proteomes" id="UP000235672">
    <property type="component" value="Unassembled WGS sequence"/>
</dbReference>
<sequence length="129" mass="14595">QSLEAFPNQMRIILKDRKGVVTLAMRTEADLVPLLVFGENELSHPAPIILGWILPKFYGTGFFSGRRMIPFRFPQNIFVGKPVTIAQQSDSDIEEVHRLHALYIARLCTLRDESKESFAPIKVGGMQLL</sequence>
<dbReference type="EMBL" id="KZ613496">
    <property type="protein sequence ID" value="PMD18070.1"/>
    <property type="molecule type" value="Genomic_DNA"/>
</dbReference>
<evidence type="ECO:0000256" key="1">
    <source>
        <dbReference type="ARBA" id="ARBA00004477"/>
    </source>
</evidence>
<keyword evidence="17" id="KW-1185">Reference proteome</keyword>
<evidence type="ECO:0000256" key="12">
    <source>
        <dbReference type="ARBA" id="ARBA00023098"/>
    </source>
</evidence>
<evidence type="ECO:0000256" key="14">
    <source>
        <dbReference type="ARBA" id="ARBA00023315"/>
    </source>
</evidence>
<evidence type="ECO:0000313" key="16">
    <source>
        <dbReference type="EMBL" id="PMD18070.1"/>
    </source>
</evidence>
<dbReference type="GO" id="GO:0019432">
    <property type="term" value="P:triglyceride biosynthetic process"/>
    <property type="evidence" value="ECO:0007669"/>
    <property type="project" value="TreeGrafter"/>
</dbReference>
<evidence type="ECO:0000256" key="9">
    <source>
        <dbReference type="ARBA" id="ARBA00022798"/>
    </source>
</evidence>
<comment type="similarity">
    <text evidence="4">Belongs to the diacylglycerol acyltransferase family.</text>
</comment>
<dbReference type="InterPro" id="IPR007130">
    <property type="entry name" value="DAGAT"/>
</dbReference>
<dbReference type="PANTHER" id="PTHR12317:SF0">
    <property type="entry name" value="ACYLTRANSFERASE"/>
    <property type="match status" value="1"/>
</dbReference>